<accession>A0ABZ2K2J7</accession>
<evidence type="ECO:0000313" key="3">
    <source>
        <dbReference type="EMBL" id="WXA90561.1"/>
    </source>
</evidence>
<dbReference type="CDD" id="cd07826">
    <property type="entry name" value="SRPBCC_CalC_Aha1-like_9"/>
    <property type="match status" value="1"/>
</dbReference>
<evidence type="ECO:0000256" key="1">
    <source>
        <dbReference type="ARBA" id="ARBA00006817"/>
    </source>
</evidence>
<protein>
    <submittedName>
        <fullName evidence="3">SRPBCC family protein</fullName>
    </submittedName>
</protein>
<comment type="similarity">
    <text evidence="1">Belongs to the AHA1 family.</text>
</comment>
<reference evidence="3 4" key="1">
    <citation type="submission" date="2021-12" db="EMBL/GenBank/DDBJ databases">
        <title>Discovery of the Pendulisporaceae a myxobacterial family with distinct sporulation behavior and unique specialized metabolism.</title>
        <authorList>
            <person name="Garcia R."/>
            <person name="Popoff A."/>
            <person name="Bader C.D."/>
            <person name="Loehr J."/>
            <person name="Walesch S."/>
            <person name="Walt C."/>
            <person name="Boldt J."/>
            <person name="Bunk B."/>
            <person name="Haeckl F.J.F.P.J."/>
            <person name="Gunesch A.P."/>
            <person name="Birkelbach J."/>
            <person name="Nuebel U."/>
            <person name="Pietschmann T."/>
            <person name="Bach T."/>
            <person name="Mueller R."/>
        </authorList>
    </citation>
    <scope>NUCLEOTIDE SEQUENCE [LARGE SCALE GENOMIC DNA]</scope>
    <source>
        <strain evidence="3 4">MSr12523</strain>
    </source>
</reference>
<evidence type="ECO:0000259" key="2">
    <source>
        <dbReference type="Pfam" id="PF08327"/>
    </source>
</evidence>
<sequence length="154" mass="17517">MSKTTFIAEPGKQEILMSRSFDAPRARVYAAYTNPEAVPRWWGPRSLKTVVDKMEPRKGGLWRFVQRDEAGHEFAFNGVYHEALSPERLVYTFEFEGMPGHVLLETVLFEEIEGKTRITSKSVFQSLEARDGMMQSGAEAGAVETWDRLAELLD</sequence>
<feature type="domain" description="Activator of Hsp90 ATPase homologue 1/2-like C-terminal" evidence="2">
    <location>
        <begin position="22"/>
        <end position="153"/>
    </location>
</feature>
<dbReference type="Proteomes" id="UP001379533">
    <property type="component" value="Chromosome"/>
</dbReference>
<dbReference type="Gene3D" id="3.30.530.20">
    <property type="match status" value="1"/>
</dbReference>
<keyword evidence="4" id="KW-1185">Reference proteome</keyword>
<dbReference type="EMBL" id="CP089982">
    <property type="protein sequence ID" value="WXA90561.1"/>
    <property type="molecule type" value="Genomic_DNA"/>
</dbReference>
<dbReference type="RefSeq" id="WP_394841175.1">
    <property type="nucleotide sequence ID" value="NZ_CP089982.1"/>
</dbReference>
<dbReference type="SUPFAM" id="SSF55961">
    <property type="entry name" value="Bet v1-like"/>
    <property type="match status" value="1"/>
</dbReference>
<name>A0ABZ2K2J7_9BACT</name>
<evidence type="ECO:0000313" key="4">
    <source>
        <dbReference type="Proteomes" id="UP001379533"/>
    </source>
</evidence>
<proteinExistence type="inferred from homology"/>
<organism evidence="3 4">
    <name type="scientific">Pendulispora brunnea</name>
    <dbReference type="NCBI Taxonomy" id="2905690"/>
    <lineage>
        <taxon>Bacteria</taxon>
        <taxon>Pseudomonadati</taxon>
        <taxon>Myxococcota</taxon>
        <taxon>Myxococcia</taxon>
        <taxon>Myxococcales</taxon>
        <taxon>Sorangiineae</taxon>
        <taxon>Pendulisporaceae</taxon>
        <taxon>Pendulispora</taxon>
    </lineage>
</organism>
<gene>
    <name evidence="3" type="ORF">LZC95_29405</name>
</gene>
<dbReference type="InterPro" id="IPR013538">
    <property type="entry name" value="ASHA1/2-like_C"/>
</dbReference>
<dbReference type="InterPro" id="IPR023393">
    <property type="entry name" value="START-like_dom_sf"/>
</dbReference>
<dbReference type="Pfam" id="PF08327">
    <property type="entry name" value="AHSA1"/>
    <property type="match status" value="1"/>
</dbReference>